<feature type="transmembrane region" description="Helical" evidence="6">
    <location>
        <begin position="12"/>
        <end position="34"/>
    </location>
</feature>
<dbReference type="PANTHER" id="PTHR32191">
    <property type="entry name" value="TETRASPANIN-8-RELATED"/>
    <property type="match status" value="1"/>
</dbReference>
<evidence type="ECO:0000256" key="2">
    <source>
        <dbReference type="ARBA" id="ARBA00006840"/>
    </source>
</evidence>
<reference evidence="7" key="2">
    <citation type="submission" date="2022-03" db="EMBL/GenBank/DDBJ databases">
        <title>Draft title - Genomic analysis of global carrot germplasm unveils the trajectory of domestication and the origin of high carotenoid orange carrot.</title>
        <authorList>
            <person name="Iorizzo M."/>
            <person name="Ellison S."/>
            <person name="Senalik D."/>
            <person name="Macko-Podgorni A."/>
            <person name="Grzebelus D."/>
            <person name="Bostan H."/>
            <person name="Rolling W."/>
            <person name="Curaba J."/>
            <person name="Simon P."/>
        </authorList>
    </citation>
    <scope>NUCLEOTIDE SEQUENCE</scope>
    <source>
        <tissue evidence="7">Leaf</tissue>
    </source>
</reference>
<evidence type="ECO:0000313" key="7">
    <source>
        <dbReference type="EMBL" id="WOG93533.1"/>
    </source>
</evidence>
<dbReference type="InterPro" id="IPR044991">
    <property type="entry name" value="TET_plant"/>
</dbReference>
<evidence type="ECO:0000256" key="5">
    <source>
        <dbReference type="ARBA" id="ARBA00023136"/>
    </source>
</evidence>
<dbReference type="Pfam" id="PF00335">
    <property type="entry name" value="Tetraspanin"/>
    <property type="match status" value="1"/>
</dbReference>
<dbReference type="Proteomes" id="UP000077755">
    <property type="component" value="Chromosome 3"/>
</dbReference>
<feature type="transmembrane region" description="Helical" evidence="6">
    <location>
        <begin position="233"/>
        <end position="252"/>
    </location>
</feature>
<comment type="subcellular location">
    <subcellularLocation>
        <location evidence="1">Membrane</location>
        <topology evidence="1">Multi-pass membrane protein</topology>
    </subcellularLocation>
</comment>
<proteinExistence type="inferred from homology"/>
<accession>A0AAF0WS48</accession>
<name>A0AAF0WS48_DAUCS</name>
<evidence type="ECO:0000256" key="3">
    <source>
        <dbReference type="ARBA" id="ARBA00022692"/>
    </source>
</evidence>
<dbReference type="AlphaFoldDB" id="A0AAF0WS48"/>
<evidence type="ECO:0000256" key="4">
    <source>
        <dbReference type="ARBA" id="ARBA00022989"/>
    </source>
</evidence>
<gene>
    <name evidence="7" type="ORF">DCAR_0312819</name>
</gene>
<evidence type="ECO:0000256" key="1">
    <source>
        <dbReference type="ARBA" id="ARBA00004141"/>
    </source>
</evidence>
<evidence type="ECO:0000256" key="6">
    <source>
        <dbReference type="SAM" id="Phobius"/>
    </source>
</evidence>
<feature type="transmembrane region" description="Helical" evidence="6">
    <location>
        <begin position="72"/>
        <end position="98"/>
    </location>
</feature>
<keyword evidence="8" id="KW-1185">Reference proteome</keyword>
<dbReference type="InterPro" id="IPR018499">
    <property type="entry name" value="Tetraspanin/Peripherin"/>
</dbReference>
<keyword evidence="4 6" id="KW-1133">Transmembrane helix</keyword>
<keyword evidence="3 6" id="KW-0812">Transmembrane</keyword>
<organism evidence="7 8">
    <name type="scientific">Daucus carota subsp. sativus</name>
    <name type="common">Carrot</name>
    <dbReference type="NCBI Taxonomy" id="79200"/>
    <lineage>
        <taxon>Eukaryota</taxon>
        <taxon>Viridiplantae</taxon>
        <taxon>Streptophyta</taxon>
        <taxon>Embryophyta</taxon>
        <taxon>Tracheophyta</taxon>
        <taxon>Spermatophyta</taxon>
        <taxon>Magnoliopsida</taxon>
        <taxon>eudicotyledons</taxon>
        <taxon>Gunneridae</taxon>
        <taxon>Pentapetalae</taxon>
        <taxon>asterids</taxon>
        <taxon>campanulids</taxon>
        <taxon>Apiales</taxon>
        <taxon>Apiaceae</taxon>
        <taxon>Apioideae</taxon>
        <taxon>Scandiceae</taxon>
        <taxon>Daucinae</taxon>
        <taxon>Daucus</taxon>
        <taxon>Daucus sect. Daucus</taxon>
    </lineage>
</organism>
<dbReference type="EMBL" id="CP093345">
    <property type="protein sequence ID" value="WOG93533.1"/>
    <property type="molecule type" value="Genomic_DNA"/>
</dbReference>
<feature type="transmembrane region" description="Helical" evidence="6">
    <location>
        <begin position="46"/>
        <end position="66"/>
    </location>
</feature>
<dbReference type="GO" id="GO:0016020">
    <property type="term" value="C:membrane"/>
    <property type="evidence" value="ECO:0007669"/>
    <property type="project" value="UniProtKB-SubCell"/>
</dbReference>
<dbReference type="GO" id="GO:0009734">
    <property type="term" value="P:auxin-activated signaling pathway"/>
    <property type="evidence" value="ECO:0007669"/>
    <property type="project" value="InterPro"/>
</dbReference>
<keyword evidence="5 6" id="KW-0472">Membrane</keyword>
<evidence type="ECO:0000313" key="8">
    <source>
        <dbReference type="Proteomes" id="UP000077755"/>
    </source>
</evidence>
<evidence type="ECO:0008006" key="9">
    <source>
        <dbReference type="Google" id="ProtNLM"/>
    </source>
</evidence>
<comment type="similarity">
    <text evidence="2">Belongs to the tetraspanin (TM4SF) family.</text>
</comment>
<reference evidence="7" key="1">
    <citation type="journal article" date="2016" name="Nat. Genet.">
        <title>A high-quality carrot genome assembly provides new insights into carotenoid accumulation and asterid genome evolution.</title>
        <authorList>
            <person name="Iorizzo M."/>
            <person name="Ellison S."/>
            <person name="Senalik D."/>
            <person name="Zeng P."/>
            <person name="Satapoomin P."/>
            <person name="Huang J."/>
            <person name="Bowman M."/>
            <person name="Iovene M."/>
            <person name="Sanseverino W."/>
            <person name="Cavagnaro P."/>
            <person name="Yildiz M."/>
            <person name="Macko-Podgorni A."/>
            <person name="Moranska E."/>
            <person name="Grzebelus E."/>
            <person name="Grzebelus D."/>
            <person name="Ashrafi H."/>
            <person name="Zheng Z."/>
            <person name="Cheng S."/>
            <person name="Spooner D."/>
            <person name="Van Deynze A."/>
            <person name="Simon P."/>
        </authorList>
    </citation>
    <scope>NUCLEOTIDE SEQUENCE</scope>
    <source>
        <tissue evidence="7">Leaf</tissue>
    </source>
</reference>
<sequence length="269" mass="30497">MLRSVSNAVVTILNVLAMFFSLAVIGYSLWLYTHDSSLCQRVLRKPLMFIGLALLVISLMGIVASYCRVPVVMYLYLIFMYLVILLLIVFTVFVIVVTNRGVGREISRKGFREFRLGDYSNWLQNHVFDGKHWGSVRSCLVDAHVCSMLSGSHNNAVEFYERRILELQSGCCKPPVYCGFKYHNATFWTVPKNGPAHQDIDCKKWSNNQNVLCFNCNSCKAGVLNNIKGQWRAFAIINCCFILLVILVYSLGCCALQSNNATRYKRLSG</sequence>
<dbReference type="KEGG" id="dcr:108211373"/>
<protein>
    <recommendedName>
        <fullName evidence="9">Tetraspanin-11</fullName>
    </recommendedName>
</protein>